<comment type="caution">
    <text evidence="1">The sequence shown here is derived from an EMBL/GenBank/DDBJ whole genome shotgun (WGS) entry which is preliminary data.</text>
</comment>
<evidence type="ECO:0000313" key="2">
    <source>
        <dbReference type="Proteomes" id="UP000324800"/>
    </source>
</evidence>
<dbReference type="Proteomes" id="UP000324800">
    <property type="component" value="Unassembled WGS sequence"/>
</dbReference>
<dbReference type="Gene3D" id="1.10.510.10">
    <property type="entry name" value="Transferase(Phosphotransferase) domain 1"/>
    <property type="match status" value="1"/>
</dbReference>
<evidence type="ECO:0000313" key="1">
    <source>
        <dbReference type="EMBL" id="KAA6356742.1"/>
    </source>
</evidence>
<dbReference type="AlphaFoldDB" id="A0A5J4TFV5"/>
<dbReference type="InterPro" id="IPR011009">
    <property type="entry name" value="Kinase-like_dom_sf"/>
</dbReference>
<reference evidence="1 2" key="1">
    <citation type="submission" date="2019-03" db="EMBL/GenBank/DDBJ databases">
        <title>Single cell metagenomics reveals metabolic interactions within the superorganism composed of flagellate Streblomastix strix and complex community of Bacteroidetes bacteria on its surface.</title>
        <authorList>
            <person name="Treitli S.C."/>
            <person name="Kolisko M."/>
            <person name="Husnik F."/>
            <person name="Keeling P."/>
            <person name="Hampl V."/>
        </authorList>
    </citation>
    <scope>NUCLEOTIDE SEQUENCE [LARGE SCALE GENOMIC DNA]</scope>
    <source>
        <strain evidence="1">ST1C</strain>
    </source>
</reference>
<sequence length="82" mass="9223">MRQKNIIRPSTIQDDLFWDLLIHLLIFDSDTRFLAAEALQHPYFTGPQAQLEISAEAKQVAASALQAQQNGETSQINAQLRS</sequence>
<dbReference type="EMBL" id="SNRW01032475">
    <property type="protein sequence ID" value="KAA6356742.1"/>
    <property type="molecule type" value="Genomic_DNA"/>
</dbReference>
<proteinExistence type="predicted"/>
<accession>A0A5J4TFV5</accession>
<dbReference type="SUPFAM" id="SSF56112">
    <property type="entry name" value="Protein kinase-like (PK-like)"/>
    <property type="match status" value="1"/>
</dbReference>
<organism evidence="1 2">
    <name type="scientific">Streblomastix strix</name>
    <dbReference type="NCBI Taxonomy" id="222440"/>
    <lineage>
        <taxon>Eukaryota</taxon>
        <taxon>Metamonada</taxon>
        <taxon>Preaxostyla</taxon>
        <taxon>Oxymonadida</taxon>
        <taxon>Streblomastigidae</taxon>
        <taxon>Streblomastix</taxon>
    </lineage>
</organism>
<gene>
    <name evidence="1" type="ORF">EZS28_047732</name>
</gene>
<evidence type="ECO:0008006" key="3">
    <source>
        <dbReference type="Google" id="ProtNLM"/>
    </source>
</evidence>
<name>A0A5J4TFV5_9EUKA</name>
<protein>
    <recommendedName>
        <fullName evidence="3">Protein kinase domain-containing protein</fullName>
    </recommendedName>
</protein>